<proteinExistence type="predicted"/>
<keyword evidence="2" id="KW-1185">Reference proteome</keyword>
<dbReference type="Proteomes" id="UP000436088">
    <property type="component" value="Unassembled WGS sequence"/>
</dbReference>
<sequence length="127" mass="14469">MTYSSMDTCFPFMSFLTPPVSPRLSTSSSDGFNIPGRDLFDDLKSQKGVRETEEQENHKKKMRFDVLKRYTRLIRPLLFFRRKRQACSFSAKGYPSSTSESTMEELQAAIQSAIAHCKNSIKGGDEL</sequence>
<reference evidence="1" key="1">
    <citation type="submission" date="2019-09" db="EMBL/GenBank/DDBJ databases">
        <title>Draft genome information of white flower Hibiscus syriacus.</title>
        <authorList>
            <person name="Kim Y.-M."/>
        </authorList>
    </citation>
    <scope>NUCLEOTIDE SEQUENCE [LARGE SCALE GENOMIC DNA]</scope>
    <source>
        <strain evidence="1">YM2019G1</strain>
    </source>
</reference>
<evidence type="ECO:0000313" key="1">
    <source>
        <dbReference type="EMBL" id="KAE8690374.1"/>
    </source>
</evidence>
<dbReference type="EMBL" id="VEPZ02001152">
    <property type="protein sequence ID" value="KAE8690374.1"/>
    <property type="molecule type" value="Genomic_DNA"/>
</dbReference>
<organism evidence="1 2">
    <name type="scientific">Hibiscus syriacus</name>
    <name type="common">Rose of Sharon</name>
    <dbReference type="NCBI Taxonomy" id="106335"/>
    <lineage>
        <taxon>Eukaryota</taxon>
        <taxon>Viridiplantae</taxon>
        <taxon>Streptophyta</taxon>
        <taxon>Embryophyta</taxon>
        <taxon>Tracheophyta</taxon>
        <taxon>Spermatophyta</taxon>
        <taxon>Magnoliopsida</taxon>
        <taxon>eudicotyledons</taxon>
        <taxon>Gunneridae</taxon>
        <taxon>Pentapetalae</taxon>
        <taxon>rosids</taxon>
        <taxon>malvids</taxon>
        <taxon>Malvales</taxon>
        <taxon>Malvaceae</taxon>
        <taxon>Malvoideae</taxon>
        <taxon>Hibiscus</taxon>
    </lineage>
</organism>
<evidence type="ECO:0000313" key="2">
    <source>
        <dbReference type="Proteomes" id="UP000436088"/>
    </source>
</evidence>
<comment type="caution">
    <text evidence="1">The sequence shown here is derived from an EMBL/GenBank/DDBJ whole genome shotgun (WGS) entry which is preliminary data.</text>
</comment>
<accession>A0A6A2ZEA1</accession>
<dbReference type="AlphaFoldDB" id="A0A6A2ZEA1"/>
<gene>
    <name evidence="1" type="ORF">F3Y22_tig00110895pilonHSYRG00181</name>
</gene>
<name>A0A6A2ZEA1_HIBSY</name>
<protein>
    <submittedName>
        <fullName evidence="1">Uncharacterized protein</fullName>
    </submittedName>
</protein>